<organism evidence="2 3">
    <name type="scientific">Candidatus Lloydbacteria bacterium RIFCSPLOWO2_01_FULL_50_20</name>
    <dbReference type="NCBI Taxonomy" id="1798665"/>
    <lineage>
        <taxon>Bacteria</taxon>
        <taxon>Candidatus Lloydiibacteriota</taxon>
    </lineage>
</organism>
<dbReference type="AlphaFoldDB" id="A0A1G2DET3"/>
<proteinExistence type="predicted"/>
<gene>
    <name evidence="2" type="ORF">A2942_02500</name>
</gene>
<dbReference type="EMBL" id="MHLP01000027">
    <property type="protein sequence ID" value="OGZ12119.1"/>
    <property type="molecule type" value="Genomic_DNA"/>
</dbReference>
<evidence type="ECO:0000313" key="3">
    <source>
        <dbReference type="Proteomes" id="UP000178534"/>
    </source>
</evidence>
<reference evidence="2 3" key="1">
    <citation type="journal article" date="2016" name="Nat. Commun.">
        <title>Thousands of microbial genomes shed light on interconnected biogeochemical processes in an aquifer system.</title>
        <authorList>
            <person name="Anantharaman K."/>
            <person name="Brown C.T."/>
            <person name="Hug L.A."/>
            <person name="Sharon I."/>
            <person name="Castelle C.J."/>
            <person name="Probst A.J."/>
            <person name="Thomas B.C."/>
            <person name="Singh A."/>
            <person name="Wilkins M.J."/>
            <person name="Karaoz U."/>
            <person name="Brodie E.L."/>
            <person name="Williams K.H."/>
            <person name="Hubbard S.S."/>
            <person name="Banfield J.F."/>
        </authorList>
    </citation>
    <scope>NUCLEOTIDE SEQUENCE [LARGE SCALE GENOMIC DNA]</scope>
</reference>
<evidence type="ECO:0000259" key="1">
    <source>
        <dbReference type="Pfam" id="PF24963"/>
    </source>
</evidence>
<name>A0A1G2DET3_9BACT</name>
<evidence type="ECO:0000313" key="2">
    <source>
        <dbReference type="EMBL" id="OGZ12119.1"/>
    </source>
</evidence>
<dbReference type="InterPro" id="IPR056670">
    <property type="entry name" value="DUF7768"/>
</dbReference>
<feature type="domain" description="DUF7768" evidence="1">
    <location>
        <begin position="2"/>
        <end position="63"/>
    </location>
</feature>
<accession>A0A1G2DET3</accession>
<sequence length="125" mass="13958">MLYTQEGILDDKVSSEREQGIKAGLRWGECAEVSVVYIDRGIGEGMLKGIKRAKECSRPVEYRSLYEKVAFIESVVTDQGNGGSYCSHCRHNIDIQKIGELDHCPGCKRKLIWGETSINRGGSDF</sequence>
<protein>
    <recommendedName>
        <fullName evidence="1">DUF7768 domain-containing protein</fullName>
    </recommendedName>
</protein>
<dbReference type="Proteomes" id="UP000178534">
    <property type="component" value="Unassembled WGS sequence"/>
</dbReference>
<comment type="caution">
    <text evidence="2">The sequence shown here is derived from an EMBL/GenBank/DDBJ whole genome shotgun (WGS) entry which is preliminary data.</text>
</comment>
<dbReference type="Pfam" id="PF24963">
    <property type="entry name" value="DUF7768"/>
    <property type="match status" value="1"/>
</dbReference>